<dbReference type="AlphaFoldDB" id="A0A1X2GAR7"/>
<evidence type="ECO:0000313" key="1">
    <source>
        <dbReference type="EMBL" id="ORX49454.1"/>
    </source>
</evidence>
<dbReference type="EMBL" id="MCGT01000026">
    <property type="protein sequence ID" value="ORX49454.1"/>
    <property type="molecule type" value="Genomic_DNA"/>
</dbReference>
<reference evidence="1 2" key="1">
    <citation type="submission" date="2016-07" db="EMBL/GenBank/DDBJ databases">
        <title>Pervasive Adenine N6-methylation of Active Genes in Fungi.</title>
        <authorList>
            <consortium name="DOE Joint Genome Institute"/>
            <person name="Mondo S.J."/>
            <person name="Dannebaum R.O."/>
            <person name="Kuo R.C."/>
            <person name="Labutti K."/>
            <person name="Haridas S."/>
            <person name="Kuo A."/>
            <person name="Salamov A."/>
            <person name="Ahrendt S.R."/>
            <person name="Lipzen A."/>
            <person name="Sullivan W."/>
            <person name="Andreopoulos W.B."/>
            <person name="Clum A."/>
            <person name="Lindquist E."/>
            <person name="Daum C."/>
            <person name="Ramamoorthy G.K."/>
            <person name="Gryganskyi A."/>
            <person name="Culley D."/>
            <person name="Magnuson J.K."/>
            <person name="James T.Y."/>
            <person name="O'Malley M.A."/>
            <person name="Stajich J.E."/>
            <person name="Spatafora J.W."/>
            <person name="Visel A."/>
            <person name="Grigoriev I.V."/>
        </authorList>
    </citation>
    <scope>NUCLEOTIDE SEQUENCE [LARGE SCALE GENOMIC DNA]</scope>
    <source>
        <strain evidence="1 2">NRRL 3301</strain>
    </source>
</reference>
<protein>
    <recommendedName>
        <fullName evidence="3">F-box domain-containing protein</fullName>
    </recommendedName>
</protein>
<gene>
    <name evidence="1" type="ORF">DM01DRAFT_1409436</name>
</gene>
<name>A0A1X2GAR7_9FUNG</name>
<organism evidence="1 2">
    <name type="scientific">Hesseltinella vesiculosa</name>
    <dbReference type="NCBI Taxonomy" id="101127"/>
    <lineage>
        <taxon>Eukaryota</taxon>
        <taxon>Fungi</taxon>
        <taxon>Fungi incertae sedis</taxon>
        <taxon>Mucoromycota</taxon>
        <taxon>Mucoromycotina</taxon>
        <taxon>Mucoromycetes</taxon>
        <taxon>Mucorales</taxon>
        <taxon>Cunninghamellaceae</taxon>
        <taxon>Hesseltinella</taxon>
    </lineage>
</organism>
<evidence type="ECO:0000313" key="2">
    <source>
        <dbReference type="Proteomes" id="UP000242146"/>
    </source>
</evidence>
<dbReference type="Proteomes" id="UP000242146">
    <property type="component" value="Unassembled WGS sequence"/>
</dbReference>
<dbReference type="OrthoDB" id="2280111at2759"/>
<evidence type="ECO:0008006" key="3">
    <source>
        <dbReference type="Google" id="ProtNLM"/>
    </source>
</evidence>
<accession>A0A1X2GAR7</accession>
<keyword evidence="2" id="KW-1185">Reference proteome</keyword>
<proteinExistence type="predicted"/>
<comment type="caution">
    <text evidence="1">The sequence shown here is derived from an EMBL/GenBank/DDBJ whole genome shotgun (WGS) entry which is preliminary data.</text>
</comment>
<sequence>MKLSELPFELLLEIYKSLFDRVDVTQFEHNGHYRRSWSLYVLRTTLVCSSWYAAGMEYIHQRLRPYACHPLDFMLDTMECPSPLPTLHSQPLTWSELFRLSDQYHLGYHRHVRQYIFNVTSFLQSRKGPLDSRRQVQDAWHQVDLKESIQTVLSLCPKIEKVHILYDCRFSPRIFPTKQLDWFDDMVSGVQQAQQRHRQHCGSRSDQACAEKACGFLTHLIFTTRDTIQRCPCCAGRGWDHLLVPMLKLLPIRVLELNQVLPSRAVLACLAEKESLHTLVLRGDILIQTSRLARYGYTMSNPPRIPLSLLDRLHTLEIYLDGGYDHEWPADQNMEEDDDDHWQHSFDLFVVFRHIYDLIHPMKQLRYLTLHGWMGSASRQDESFVPLDVWLKLQMLSDRHQDLHLTLKNVPGFQWPSEQAKLRAIFDQHVHLHYTH</sequence>